<evidence type="ECO:0000256" key="4">
    <source>
        <dbReference type="HAMAP-Rule" id="MF_00995"/>
    </source>
</evidence>
<dbReference type="Gene3D" id="3.40.190.10">
    <property type="entry name" value="Periplasmic binding protein-like II"/>
    <property type="match status" value="2"/>
</dbReference>
<gene>
    <name evidence="4" type="primary">mqnA</name>
    <name evidence="5" type="ORF">ACFSJH_09520</name>
</gene>
<evidence type="ECO:0000256" key="1">
    <source>
        <dbReference type="ARBA" id="ARBA00004863"/>
    </source>
</evidence>
<dbReference type="InterPro" id="IPR003773">
    <property type="entry name" value="Menaquinone_biosynth"/>
</dbReference>
<dbReference type="Pfam" id="PF02621">
    <property type="entry name" value="VitK2_biosynth"/>
    <property type="match status" value="1"/>
</dbReference>
<evidence type="ECO:0000313" key="6">
    <source>
        <dbReference type="Proteomes" id="UP001597362"/>
    </source>
</evidence>
<keyword evidence="3 4" id="KW-0456">Lyase</keyword>
<reference evidence="6" key="1">
    <citation type="journal article" date="2019" name="Int. J. Syst. Evol. Microbiol.">
        <title>The Global Catalogue of Microorganisms (GCM) 10K type strain sequencing project: providing services to taxonomists for standard genome sequencing and annotation.</title>
        <authorList>
            <consortium name="The Broad Institute Genomics Platform"/>
            <consortium name="The Broad Institute Genome Sequencing Center for Infectious Disease"/>
            <person name="Wu L."/>
            <person name="Ma J."/>
        </authorList>
    </citation>
    <scope>NUCLEOTIDE SEQUENCE [LARGE SCALE GENOMIC DNA]</scope>
    <source>
        <strain evidence="6">GH52</strain>
    </source>
</reference>
<protein>
    <recommendedName>
        <fullName evidence="4">Chorismate dehydratase</fullName>
        <ecNumber evidence="4">4.2.1.151</ecNumber>
    </recommendedName>
    <alternativeName>
        <fullName evidence="4">Menaquinone biosynthetic enzyme MqnA</fullName>
    </alternativeName>
</protein>
<dbReference type="SUPFAM" id="SSF53850">
    <property type="entry name" value="Periplasmic binding protein-like II"/>
    <property type="match status" value="1"/>
</dbReference>
<dbReference type="InterPro" id="IPR030868">
    <property type="entry name" value="MqnA"/>
</dbReference>
<dbReference type="PANTHER" id="PTHR37690">
    <property type="entry name" value="CHORISMATE DEHYDRATASE"/>
    <property type="match status" value="1"/>
</dbReference>
<dbReference type="EMBL" id="JBHUHO010000029">
    <property type="protein sequence ID" value="MFD2115961.1"/>
    <property type="molecule type" value="Genomic_DNA"/>
</dbReference>
<sequence>MKDISKMRMGQIIYANSWPLFYQLERSLPSTYEMIRDIPVSLNRMLASGELDVSGISSFSYGQYADDYILLPELSVGSVGEVNSILLFSKEPLEKVRPRTVSLSSSSATSVNLLKIMMQLRYDCLPEYDVSSQSLEQMLSQSDAALLIGDPAIVAARKYKQLHIVDLGAAWHEWTGLGMTYAVVAARKQAYLQQKPLLEQLHEALLINKTRNSKDLSAIINDACLQLGGDRAYWTRYFSCLQFDFNEQLQEGLALYYRYAQQLGFLSSAVPLTFLNDKLPNR</sequence>
<name>A0ABW4YJX9_9BACL</name>
<dbReference type="PANTHER" id="PTHR37690:SF1">
    <property type="entry name" value="CHORISMATE DEHYDRATASE"/>
    <property type="match status" value="1"/>
</dbReference>
<dbReference type="Proteomes" id="UP001597362">
    <property type="component" value="Unassembled WGS sequence"/>
</dbReference>
<dbReference type="HAMAP" id="MF_00995">
    <property type="entry name" value="MqnA"/>
    <property type="match status" value="1"/>
</dbReference>
<evidence type="ECO:0000313" key="5">
    <source>
        <dbReference type="EMBL" id="MFD2115961.1"/>
    </source>
</evidence>
<comment type="function">
    <text evidence="4">Catalyzes the dehydration of chorismate into 3-[(1-carboxyvinyl)oxy]benzoate, a step in the biosynthesis of menaquinone (MK, vitamin K2).</text>
</comment>
<dbReference type="RefSeq" id="WP_377771657.1">
    <property type="nucleotide sequence ID" value="NZ_JBHUHO010000029.1"/>
</dbReference>
<comment type="similarity">
    <text evidence="4">Belongs to the MqnA/MqnD family. MqnA subfamily.</text>
</comment>
<dbReference type="CDD" id="cd13634">
    <property type="entry name" value="PBP2_Sco4506"/>
    <property type="match status" value="1"/>
</dbReference>
<comment type="pathway">
    <text evidence="1 4">Quinol/quinone metabolism; menaquinone biosynthesis.</text>
</comment>
<evidence type="ECO:0000256" key="2">
    <source>
        <dbReference type="ARBA" id="ARBA00022428"/>
    </source>
</evidence>
<comment type="catalytic activity">
    <reaction evidence="4">
        <text>chorismate = 3-[(1-carboxyvinyl)-oxy]benzoate + H2O</text>
        <dbReference type="Rhea" id="RHEA:40051"/>
        <dbReference type="ChEBI" id="CHEBI:15377"/>
        <dbReference type="ChEBI" id="CHEBI:29748"/>
        <dbReference type="ChEBI" id="CHEBI:76981"/>
        <dbReference type="EC" id="4.2.1.151"/>
    </reaction>
</comment>
<organism evidence="5 6">
    <name type="scientific">Paenibacillus yanchengensis</name>
    <dbReference type="NCBI Taxonomy" id="2035833"/>
    <lineage>
        <taxon>Bacteria</taxon>
        <taxon>Bacillati</taxon>
        <taxon>Bacillota</taxon>
        <taxon>Bacilli</taxon>
        <taxon>Bacillales</taxon>
        <taxon>Paenibacillaceae</taxon>
        <taxon>Paenibacillus</taxon>
    </lineage>
</organism>
<keyword evidence="6" id="KW-1185">Reference proteome</keyword>
<evidence type="ECO:0000256" key="3">
    <source>
        <dbReference type="ARBA" id="ARBA00023239"/>
    </source>
</evidence>
<accession>A0ABW4YJX9</accession>
<dbReference type="EC" id="4.2.1.151" evidence="4"/>
<proteinExistence type="inferred from homology"/>
<keyword evidence="2 4" id="KW-0474">Menaquinone biosynthesis</keyword>
<comment type="caution">
    <text evidence="5">The sequence shown here is derived from an EMBL/GenBank/DDBJ whole genome shotgun (WGS) entry which is preliminary data.</text>
</comment>